<comment type="caution">
    <text evidence="1">The sequence shown here is derived from an EMBL/GenBank/DDBJ whole genome shotgun (WGS) entry which is preliminary data.</text>
</comment>
<keyword evidence="2" id="KW-1185">Reference proteome</keyword>
<evidence type="ECO:0000313" key="2">
    <source>
        <dbReference type="Proteomes" id="UP001196413"/>
    </source>
</evidence>
<dbReference type="EMBL" id="JAHQIW010002451">
    <property type="protein sequence ID" value="KAJ1355337.1"/>
    <property type="molecule type" value="Genomic_DNA"/>
</dbReference>
<organism evidence="1 2">
    <name type="scientific">Parelaphostrongylus tenuis</name>
    <name type="common">Meningeal worm</name>
    <dbReference type="NCBI Taxonomy" id="148309"/>
    <lineage>
        <taxon>Eukaryota</taxon>
        <taxon>Metazoa</taxon>
        <taxon>Ecdysozoa</taxon>
        <taxon>Nematoda</taxon>
        <taxon>Chromadorea</taxon>
        <taxon>Rhabditida</taxon>
        <taxon>Rhabditina</taxon>
        <taxon>Rhabditomorpha</taxon>
        <taxon>Strongyloidea</taxon>
        <taxon>Metastrongylidae</taxon>
        <taxon>Parelaphostrongylus</taxon>
    </lineage>
</organism>
<evidence type="ECO:0000313" key="1">
    <source>
        <dbReference type="EMBL" id="KAJ1355337.1"/>
    </source>
</evidence>
<proteinExistence type="predicted"/>
<gene>
    <name evidence="1" type="ORF">KIN20_012704</name>
</gene>
<sequence>MVLKLFSHGSSVDLPQLRNLISDVGALYSRLWWAQSVKHRKCGEHRPSELKSRIVCEVVGDRGDQSDDQGKLQVSK</sequence>
<dbReference type="Proteomes" id="UP001196413">
    <property type="component" value="Unassembled WGS sequence"/>
</dbReference>
<dbReference type="AlphaFoldDB" id="A0AAD5MB09"/>
<reference evidence="1" key="1">
    <citation type="submission" date="2021-06" db="EMBL/GenBank/DDBJ databases">
        <title>Parelaphostrongylus tenuis whole genome reference sequence.</title>
        <authorList>
            <person name="Garwood T.J."/>
            <person name="Larsen P.A."/>
            <person name="Fountain-Jones N.M."/>
            <person name="Garbe J.R."/>
            <person name="Macchietto M.G."/>
            <person name="Kania S.A."/>
            <person name="Gerhold R.W."/>
            <person name="Richards J.E."/>
            <person name="Wolf T.M."/>
        </authorList>
    </citation>
    <scope>NUCLEOTIDE SEQUENCE</scope>
    <source>
        <strain evidence="1">MNPRO001-30</strain>
        <tissue evidence="1">Meninges</tissue>
    </source>
</reference>
<protein>
    <submittedName>
        <fullName evidence="1">Uncharacterized protein</fullName>
    </submittedName>
</protein>
<accession>A0AAD5MB09</accession>
<name>A0AAD5MB09_PARTN</name>